<evidence type="ECO:0000313" key="2">
    <source>
        <dbReference type="Proteomes" id="UP001162992"/>
    </source>
</evidence>
<dbReference type="EMBL" id="CM055109">
    <property type="protein sequence ID" value="KAJ7522708.1"/>
    <property type="molecule type" value="Genomic_DNA"/>
</dbReference>
<gene>
    <name evidence="1" type="ORF">O6H91_18G023600</name>
</gene>
<organism evidence="1 2">
    <name type="scientific">Diphasiastrum complanatum</name>
    <name type="common">Issler's clubmoss</name>
    <name type="synonym">Lycopodium complanatum</name>
    <dbReference type="NCBI Taxonomy" id="34168"/>
    <lineage>
        <taxon>Eukaryota</taxon>
        <taxon>Viridiplantae</taxon>
        <taxon>Streptophyta</taxon>
        <taxon>Embryophyta</taxon>
        <taxon>Tracheophyta</taxon>
        <taxon>Lycopodiopsida</taxon>
        <taxon>Lycopodiales</taxon>
        <taxon>Lycopodiaceae</taxon>
        <taxon>Lycopodioideae</taxon>
        <taxon>Diphasiastrum</taxon>
    </lineage>
</organism>
<protein>
    <submittedName>
        <fullName evidence="1">Uncharacterized protein</fullName>
    </submittedName>
</protein>
<name>A0ACC2AYX1_DIPCM</name>
<reference evidence="2" key="1">
    <citation type="journal article" date="2024" name="Proc. Natl. Acad. Sci. U.S.A.">
        <title>Extraordinary preservation of gene collinearity over three hundred million years revealed in homosporous lycophytes.</title>
        <authorList>
            <person name="Li C."/>
            <person name="Wickell D."/>
            <person name="Kuo L.Y."/>
            <person name="Chen X."/>
            <person name="Nie B."/>
            <person name="Liao X."/>
            <person name="Peng D."/>
            <person name="Ji J."/>
            <person name="Jenkins J."/>
            <person name="Williams M."/>
            <person name="Shu S."/>
            <person name="Plott C."/>
            <person name="Barry K."/>
            <person name="Rajasekar S."/>
            <person name="Grimwood J."/>
            <person name="Han X."/>
            <person name="Sun S."/>
            <person name="Hou Z."/>
            <person name="He W."/>
            <person name="Dai G."/>
            <person name="Sun C."/>
            <person name="Schmutz J."/>
            <person name="Leebens-Mack J.H."/>
            <person name="Li F.W."/>
            <person name="Wang L."/>
        </authorList>
    </citation>
    <scope>NUCLEOTIDE SEQUENCE [LARGE SCALE GENOMIC DNA]</scope>
    <source>
        <strain evidence="2">cv. PW_Plant_1</strain>
    </source>
</reference>
<proteinExistence type="predicted"/>
<keyword evidence="2" id="KW-1185">Reference proteome</keyword>
<evidence type="ECO:0000313" key="1">
    <source>
        <dbReference type="EMBL" id="KAJ7522708.1"/>
    </source>
</evidence>
<dbReference type="Proteomes" id="UP001162992">
    <property type="component" value="Chromosome 18"/>
</dbReference>
<sequence length="424" mass="47454">MDSLHRDAEQIKGVQSESLLDKLGKRPILLVVSTALVSFLISAIPLNVIQAPLRMIFRASSQISIADTSKGLQQWVSAPSLVLFVVVCLVILLIVSSSHSDAGGQKSGFKVDDHKFQAKNSTEDLKKGSQATTLIESIFSDHLNSHSEHLNPHPDDEGRNEDATSGTSHAQNAYEEEQDKSFENEQADEIEEDGFCSSPTQTTREVTSLKPSYESGGFGKVKKLSRPATCTSTGMLERDHFRIAVDAKMTPSPHSFKEDASQEEKDDLNEKFDAFLNNFRQQLKYQKMESLLRRQKDSDFTGEDNAETSLERNVHPLPNVLLEEDEDGEELSVEELDERVDKFVSNFRESFASQQQEGYPSSQQTHTTTDNGLSSSADAAKAPSQLSRRDSLAVDNQKFDAFLHNFRNDLKLQKQQSILRRQDR</sequence>
<comment type="caution">
    <text evidence="1">The sequence shown here is derived from an EMBL/GenBank/DDBJ whole genome shotgun (WGS) entry which is preliminary data.</text>
</comment>
<accession>A0ACC2AYX1</accession>